<protein>
    <recommendedName>
        <fullName evidence="7">Mechanosensitive ion channel</fullName>
    </recommendedName>
</protein>
<keyword evidence="1" id="KW-0175">Coiled coil</keyword>
<proteinExistence type="predicted"/>
<keyword evidence="3" id="KW-1133">Transmembrane helix</keyword>
<feature type="coiled-coil region" evidence="1">
    <location>
        <begin position="111"/>
        <end position="161"/>
    </location>
</feature>
<name>A0A7T6AQY1_9BACT</name>
<dbReference type="RefSeq" id="WP_199261595.1">
    <property type="nucleotide sequence ID" value="NZ_CP054140.1"/>
</dbReference>
<evidence type="ECO:0000313" key="6">
    <source>
        <dbReference type="Proteomes" id="UP000596092"/>
    </source>
</evidence>
<organism evidence="5 6">
    <name type="scientific">Desulfobulbus oligotrophicus</name>
    <dbReference type="NCBI Taxonomy" id="1909699"/>
    <lineage>
        <taxon>Bacteria</taxon>
        <taxon>Pseudomonadati</taxon>
        <taxon>Thermodesulfobacteriota</taxon>
        <taxon>Desulfobulbia</taxon>
        <taxon>Desulfobulbales</taxon>
        <taxon>Desulfobulbaceae</taxon>
        <taxon>Desulfobulbus</taxon>
    </lineage>
</organism>
<evidence type="ECO:0000256" key="2">
    <source>
        <dbReference type="SAM" id="MobiDB-lite"/>
    </source>
</evidence>
<keyword evidence="6" id="KW-1185">Reference proteome</keyword>
<feature type="transmembrane region" description="Helical" evidence="3">
    <location>
        <begin position="301"/>
        <end position="321"/>
    </location>
</feature>
<reference evidence="5 6" key="1">
    <citation type="submission" date="2020-05" db="EMBL/GenBank/DDBJ databases">
        <title>Complete genome of Desulfobulbus oligotrophicus.</title>
        <authorList>
            <person name="Podar M."/>
        </authorList>
    </citation>
    <scope>NUCLEOTIDE SEQUENCE [LARGE SCALE GENOMIC DNA]</scope>
    <source>
        <strain evidence="5 6">Prop6</strain>
    </source>
</reference>
<keyword evidence="4" id="KW-0732">Signal</keyword>
<dbReference type="EMBL" id="CP054140">
    <property type="protein sequence ID" value="QQG65943.1"/>
    <property type="molecule type" value="Genomic_DNA"/>
</dbReference>
<feature type="chain" id="PRO_5032501868" description="Mechanosensitive ion channel" evidence="4">
    <location>
        <begin position="21"/>
        <end position="625"/>
    </location>
</feature>
<sequence>MKSSLFYLLLLCLVVTLPTANGLAENQTQPQSIPAIRPLVILPTHLVREQEKNTHPSSPAVSASLSAEANKAESSATREKSPPQATIESALLKELNQQAHEESSTDVLNMLASLVETQKHLQEQIADLTKRQKISTSKTEKESLQEELNKIDKELSDINTDFERIATGAEPELFLAGKETTFSWKDELATLLEPSIKELKQLTARARMKSELKESIANYDKQLATTRRAVGKLSRLAAEAKNHGVKEGLGELMPAWQNMEKRVSSKRDMAQRELAKLEDNDASFLTTSKDSIREFFRNRGWFLFIAFLTVIGILAAFRLFTQLLFSLLPGAKKEQRPMHIRILDIVLRILSIACAISGLLFVLYIAEDWFLLSAAIIFTVALIWAIRQTLPKMWRQVQMILNMGSIREGERMMYQGIPWRVEAINVLCTLYNPTLGIHLRIPIADMTGLISRPYRHDESWFPCKKGDWVALDGKPFARVTALSHEQVEVVEAGGRHITYRTADFLSKAPANLSDTFTIQVVVGLSHALQAIITTTVLDTFTAFLQRRLEEHGYAEDCLSLAVDFLQISPSSLDIAIIAAFKGNQAPSYRKIERTLTKWAVDCCNINNWELPFPQLTVHEPGNKTT</sequence>
<evidence type="ECO:0000313" key="5">
    <source>
        <dbReference type="EMBL" id="QQG65943.1"/>
    </source>
</evidence>
<dbReference type="AlphaFoldDB" id="A0A7T6AQY1"/>
<evidence type="ECO:0008006" key="7">
    <source>
        <dbReference type="Google" id="ProtNLM"/>
    </source>
</evidence>
<feature type="transmembrane region" description="Helical" evidence="3">
    <location>
        <begin position="342"/>
        <end position="363"/>
    </location>
</feature>
<dbReference type="Proteomes" id="UP000596092">
    <property type="component" value="Chromosome"/>
</dbReference>
<feature type="region of interest" description="Disordered" evidence="2">
    <location>
        <begin position="50"/>
        <end position="84"/>
    </location>
</feature>
<evidence type="ECO:0000256" key="4">
    <source>
        <dbReference type="SAM" id="SignalP"/>
    </source>
</evidence>
<feature type="transmembrane region" description="Helical" evidence="3">
    <location>
        <begin position="369"/>
        <end position="386"/>
    </location>
</feature>
<dbReference type="KEGG" id="dog:HP555_08715"/>
<evidence type="ECO:0000256" key="1">
    <source>
        <dbReference type="SAM" id="Coils"/>
    </source>
</evidence>
<keyword evidence="3" id="KW-0472">Membrane</keyword>
<accession>A0A7T6AQY1</accession>
<feature type="compositionally biased region" description="Low complexity" evidence="2">
    <location>
        <begin position="57"/>
        <end position="69"/>
    </location>
</feature>
<gene>
    <name evidence="5" type="ORF">HP555_08715</name>
</gene>
<feature type="signal peptide" evidence="4">
    <location>
        <begin position="1"/>
        <end position="20"/>
    </location>
</feature>
<evidence type="ECO:0000256" key="3">
    <source>
        <dbReference type="SAM" id="Phobius"/>
    </source>
</evidence>
<keyword evidence="3" id="KW-0812">Transmembrane</keyword>